<comment type="caution">
    <text evidence="2">The sequence shown here is derived from an EMBL/GenBank/DDBJ whole genome shotgun (WGS) entry which is preliminary data.</text>
</comment>
<keyword evidence="3" id="KW-1185">Reference proteome</keyword>
<keyword evidence="1" id="KW-0472">Membrane</keyword>
<feature type="transmembrane region" description="Helical" evidence="1">
    <location>
        <begin position="17"/>
        <end position="37"/>
    </location>
</feature>
<evidence type="ECO:0000313" key="3">
    <source>
        <dbReference type="Proteomes" id="UP000287352"/>
    </source>
</evidence>
<dbReference type="RefSeq" id="WP_281276546.1">
    <property type="nucleotide sequence ID" value="NZ_BIFR01000001.1"/>
</dbReference>
<dbReference type="Proteomes" id="UP000287352">
    <property type="component" value="Unassembled WGS sequence"/>
</dbReference>
<dbReference type="AlphaFoldDB" id="A0A402A2W9"/>
<keyword evidence="1" id="KW-0812">Transmembrane</keyword>
<sequence length="40" mass="4636">MSKEEITTQEEEKPNRWYSILVGIFIGIAIIAIYAIFFNS</sequence>
<evidence type="ECO:0000256" key="1">
    <source>
        <dbReference type="SAM" id="Phobius"/>
    </source>
</evidence>
<organism evidence="2 3">
    <name type="scientific">Tengunoibacter tsumagoiensis</name>
    <dbReference type="NCBI Taxonomy" id="2014871"/>
    <lineage>
        <taxon>Bacteria</taxon>
        <taxon>Bacillati</taxon>
        <taxon>Chloroflexota</taxon>
        <taxon>Ktedonobacteria</taxon>
        <taxon>Ktedonobacterales</taxon>
        <taxon>Dictyobacteraceae</taxon>
        <taxon>Tengunoibacter</taxon>
    </lineage>
</organism>
<protein>
    <submittedName>
        <fullName evidence="2">Uncharacterized protein</fullName>
    </submittedName>
</protein>
<accession>A0A402A2W9</accession>
<evidence type="ECO:0000313" key="2">
    <source>
        <dbReference type="EMBL" id="GCE13395.1"/>
    </source>
</evidence>
<name>A0A402A2W9_9CHLR</name>
<gene>
    <name evidence="2" type="ORF">KTT_32540</name>
</gene>
<dbReference type="EMBL" id="BIFR01000001">
    <property type="protein sequence ID" value="GCE13395.1"/>
    <property type="molecule type" value="Genomic_DNA"/>
</dbReference>
<proteinExistence type="predicted"/>
<reference evidence="3" key="1">
    <citation type="submission" date="2018-12" db="EMBL/GenBank/DDBJ databases">
        <title>Tengunoibacter tsumagoiensis gen. nov., sp. nov., Dictyobacter kobayashii sp. nov., D. alpinus sp. nov., and D. joshuensis sp. nov. and description of Dictyobacteraceae fam. nov. within the order Ktedonobacterales isolated from Tengu-no-mugimeshi.</title>
        <authorList>
            <person name="Wang C.M."/>
            <person name="Zheng Y."/>
            <person name="Sakai Y."/>
            <person name="Toyoda A."/>
            <person name="Minakuchi Y."/>
            <person name="Abe K."/>
            <person name="Yokota A."/>
            <person name="Yabe S."/>
        </authorList>
    </citation>
    <scope>NUCLEOTIDE SEQUENCE [LARGE SCALE GENOMIC DNA]</scope>
    <source>
        <strain evidence="3">Uno3</strain>
    </source>
</reference>
<keyword evidence="1" id="KW-1133">Transmembrane helix</keyword>